<feature type="compositionally biased region" description="Basic and acidic residues" evidence="1">
    <location>
        <begin position="76"/>
        <end position="86"/>
    </location>
</feature>
<dbReference type="HOGENOM" id="CLU_1612084_0_0_1"/>
<accession>G2X9Y3</accession>
<sequence length="165" mass="18375">MFEQERRNSDALGDVEEVEMDRRSFTKVAFNVDPDWREAILEYGADGQRTRSAVAQANIDYIVAVDHLDKGVVDFEKHDENADKRSSGSQLDDDVEEREDLGAARGTGYVASHAVLFVRLSMDQARRGFFFVENGLREGVDVGSSDAFSNRARARLRVSESGVGP</sequence>
<proteinExistence type="predicted"/>
<dbReference type="EMBL" id="DS572709">
    <property type="protein sequence ID" value="EGY16014.1"/>
    <property type="molecule type" value="Genomic_DNA"/>
</dbReference>
<name>G2X9Y3_VERDV</name>
<dbReference type="GeneID" id="20708641"/>
<reference evidence="2 3" key="1">
    <citation type="submission" date="2008-03" db="EMBL/GenBank/DDBJ databases">
        <title>The Genome Sequence of Verticillium dahliae VdLs.17.</title>
        <authorList>
            <consortium name="The Broad Institute Genome Sequencing Platform"/>
            <person name="Ma L.-J.J."/>
            <person name="Klosterman S.J."/>
            <person name="Subbarao K."/>
            <person name="Dobinson K."/>
            <person name="Veronese P."/>
            <person name="Kang S."/>
            <person name="Gold S.E."/>
            <person name="Young S."/>
            <person name="Jaffe D."/>
            <person name="Gnerre S."/>
            <person name="Berlin A."/>
            <person name="Heiman D."/>
            <person name="Hepburn T."/>
            <person name="Sykes S."/>
            <person name="Alvarado L."/>
            <person name="Kodira C.D."/>
            <person name="Lander E."/>
            <person name="Galagan J."/>
            <person name="Nusbaum C."/>
            <person name="Birren B."/>
        </authorList>
    </citation>
    <scope>NUCLEOTIDE SEQUENCE [LARGE SCALE GENOMIC DNA]</scope>
    <source>
        <strain evidence="3">VdLs.17 / ATCC MYA-4575 / FGSC 10137</strain>
    </source>
</reference>
<dbReference type="InParanoid" id="G2X9Y3"/>
<keyword evidence="3" id="KW-1185">Reference proteome</keyword>
<gene>
    <name evidence="2" type="ORF">VDAG_07178</name>
</gene>
<dbReference type="Proteomes" id="UP000001611">
    <property type="component" value="Unassembled WGS sequence"/>
</dbReference>
<dbReference type="KEGG" id="vda:VDAG_07178"/>
<evidence type="ECO:0000256" key="1">
    <source>
        <dbReference type="SAM" id="MobiDB-lite"/>
    </source>
</evidence>
<dbReference type="AlphaFoldDB" id="G2X9Y3"/>
<organism evidence="2 3">
    <name type="scientific">Verticillium dahliae (strain VdLs.17 / ATCC MYA-4575 / FGSC 10137)</name>
    <name type="common">Verticillium wilt</name>
    <dbReference type="NCBI Taxonomy" id="498257"/>
    <lineage>
        <taxon>Eukaryota</taxon>
        <taxon>Fungi</taxon>
        <taxon>Dikarya</taxon>
        <taxon>Ascomycota</taxon>
        <taxon>Pezizomycotina</taxon>
        <taxon>Sordariomycetes</taxon>
        <taxon>Hypocreomycetidae</taxon>
        <taxon>Glomerellales</taxon>
        <taxon>Plectosphaerellaceae</taxon>
        <taxon>Verticillium</taxon>
    </lineage>
</organism>
<evidence type="ECO:0000313" key="3">
    <source>
        <dbReference type="Proteomes" id="UP000001611"/>
    </source>
</evidence>
<protein>
    <submittedName>
        <fullName evidence="2">Uncharacterized protein</fullName>
    </submittedName>
</protein>
<reference evidence="3" key="2">
    <citation type="journal article" date="2011" name="PLoS Pathog.">
        <title>Comparative genomics yields insights into niche adaptation of plant vascular wilt pathogens.</title>
        <authorList>
            <person name="Klosterman S.J."/>
            <person name="Subbarao K.V."/>
            <person name="Kang S."/>
            <person name="Veronese P."/>
            <person name="Gold S.E."/>
            <person name="Thomma B.P.H.J."/>
            <person name="Chen Z."/>
            <person name="Henrissat B."/>
            <person name="Lee Y.-H."/>
            <person name="Park J."/>
            <person name="Garcia-Pedrajas M.D."/>
            <person name="Barbara D.J."/>
            <person name="Anchieta A."/>
            <person name="de Jonge R."/>
            <person name="Santhanam P."/>
            <person name="Maruthachalam K."/>
            <person name="Atallah Z."/>
            <person name="Amyotte S.G."/>
            <person name="Paz Z."/>
            <person name="Inderbitzin P."/>
            <person name="Hayes R.J."/>
            <person name="Heiman D.I."/>
            <person name="Young S."/>
            <person name="Zeng Q."/>
            <person name="Engels R."/>
            <person name="Galagan J."/>
            <person name="Cuomo C.A."/>
            <person name="Dobinson K.F."/>
            <person name="Ma L.-J."/>
        </authorList>
    </citation>
    <scope>NUCLEOTIDE SEQUENCE [LARGE SCALE GENOMIC DNA]</scope>
    <source>
        <strain evidence="3">VdLs.17 / ATCC MYA-4575 / FGSC 10137</strain>
    </source>
</reference>
<dbReference type="RefSeq" id="XP_009654378.1">
    <property type="nucleotide sequence ID" value="XM_009656083.1"/>
</dbReference>
<evidence type="ECO:0000313" key="2">
    <source>
        <dbReference type="EMBL" id="EGY16014.1"/>
    </source>
</evidence>
<feature type="region of interest" description="Disordered" evidence="1">
    <location>
        <begin position="76"/>
        <end position="100"/>
    </location>
</feature>